<dbReference type="GO" id="GO:0006284">
    <property type="term" value="P:base-excision repair"/>
    <property type="evidence" value="ECO:0007669"/>
    <property type="project" value="TreeGrafter"/>
</dbReference>
<dbReference type="Ensembl" id="ENSDLAT00005030675.2">
    <property type="protein sequence ID" value="ENSDLAP00005028748.2"/>
    <property type="gene ID" value="ENSDLAG00005012919.2"/>
</dbReference>
<organism evidence="5 6">
    <name type="scientific">Dicentrarchus labrax</name>
    <name type="common">European seabass</name>
    <name type="synonym">Morone labrax</name>
    <dbReference type="NCBI Taxonomy" id="13489"/>
    <lineage>
        <taxon>Eukaryota</taxon>
        <taxon>Metazoa</taxon>
        <taxon>Chordata</taxon>
        <taxon>Craniata</taxon>
        <taxon>Vertebrata</taxon>
        <taxon>Euteleostomi</taxon>
        <taxon>Actinopterygii</taxon>
        <taxon>Neopterygii</taxon>
        <taxon>Teleostei</taxon>
        <taxon>Neoteleostei</taxon>
        <taxon>Acanthomorphata</taxon>
        <taxon>Eupercaria</taxon>
        <taxon>Moronidae</taxon>
        <taxon>Dicentrarchus</taxon>
    </lineage>
</organism>
<keyword evidence="3" id="KW-0378">Hydrolase</keyword>
<dbReference type="Gene3D" id="3.60.10.10">
    <property type="entry name" value="Endonuclease/exonuclease/phosphatase"/>
    <property type="match status" value="1"/>
</dbReference>
<dbReference type="GO" id="GO:0046872">
    <property type="term" value="F:metal ion binding"/>
    <property type="evidence" value="ECO:0007669"/>
    <property type="project" value="UniProtKB-KW"/>
</dbReference>
<evidence type="ECO:0000256" key="4">
    <source>
        <dbReference type="ARBA" id="ARBA00022842"/>
    </source>
</evidence>
<dbReference type="GeneTree" id="ENSGT00940000175436"/>
<proteinExistence type="predicted"/>
<comment type="cofactor">
    <cofactor evidence="1">
        <name>Mg(2+)</name>
        <dbReference type="ChEBI" id="CHEBI:18420"/>
    </cofactor>
</comment>
<evidence type="ECO:0008006" key="7">
    <source>
        <dbReference type="Google" id="ProtNLM"/>
    </source>
</evidence>
<reference evidence="5" key="1">
    <citation type="submission" date="2025-08" db="UniProtKB">
        <authorList>
            <consortium name="Ensembl"/>
        </authorList>
    </citation>
    <scope>IDENTIFICATION</scope>
</reference>
<sequence>SARNLMSWNVRGLHNMVKKKKVLHFIRSKKCDVVFMRETHLLPQESQNKSRGVATLINNADEAGRMLLMLCEIQGNSIILANVYAPNRDDPAFFGLLEKKLNDLGDYPIIMGGYFNEVMDPILDRSSPSAHHNCRIKLKKKNVL</sequence>
<evidence type="ECO:0000256" key="1">
    <source>
        <dbReference type="ARBA" id="ARBA00001946"/>
    </source>
</evidence>
<protein>
    <recommendedName>
        <fullName evidence="7">Endonuclease/exonuclease/phosphatase domain-containing protein</fullName>
    </recommendedName>
</protein>
<dbReference type="GO" id="GO:0008081">
    <property type="term" value="F:phosphoric diester hydrolase activity"/>
    <property type="evidence" value="ECO:0007669"/>
    <property type="project" value="TreeGrafter"/>
</dbReference>
<name>A0A8C4F465_DICLA</name>
<evidence type="ECO:0000256" key="2">
    <source>
        <dbReference type="ARBA" id="ARBA00022723"/>
    </source>
</evidence>
<evidence type="ECO:0000313" key="5">
    <source>
        <dbReference type="Ensembl" id="ENSDLAP00005028748.2"/>
    </source>
</evidence>
<evidence type="ECO:0000256" key="3">
    <source>
        <dbReference type="ARBA" id="ARBA00022801"/>
    </source>
</evidence>
<dbReference type="AlphaFoldDB" id="A0A8C4F465"/>
<dbReference type="InterPro" id="IPR004808">
    <property type="entry name" value="AP_endonuc_1"/>
</dbReference>
<keyword evidence="6" id="KW-1185">Reference proteome</keyword>
<dbReference type="PANTHER" id="PTHR22748:SF26">
    <property type="entry name" value="ENDONUCLEASE_EXONUCLEASE_PHOSPHATASE DOMAIN-CONTAINING PROTEIN"/>
    <property type="match status" value="1"/>
</dbReference>
<keyword evidence="2" id="KW-0479">Metal-binding</keyword>
<dbReference type="InterPro" id="IPR036691">
    <property type="entry name" value="Endo/exonu/phosph_ase_sf"/>
</dbReference>
<keyword evidence="4" id="KW-0460">Magnesium</keyword>
<dbReference type="GO" id="GO:0003906">
    <property type="term" value="F:DNA-(apurinic or apyrimidinic site) endonuclease activity"/>
    <property type="evidence" value="ECO:0007669"/>
    <property type="project" value="TreeGrafter"/>
</dbReference>
<evidence type="ECO:0000313" key="6">
    <source>
        <dbReference type="Proteomes" id="UP000694389"/>
    </source>
</evidence>
<accession>A0A8C4F465</accession>
<reference evidence="5" key="2">
    <citation type="submission" date="2025-09" db="UniProtKB">
        <authorList>
            <consortium name="Ensembl"/>
        </authorList>
    </citation>
    <scope>IDENTIFICATION</scope>
</reference>
<dbReference type="SUPFAM" id="SSF56219">
    <property type="entry name" value="DNase I-like"/>
    <property type="match status" value="1"/>
</dbReference>
<dbReference type="Proteomes" id="UP000694389">
    <property type="component" value="Unassembled WGS sequence"/>
</dbReference>
<dbReference type="PANTHER" id="PTHR22748">
    <property type="entry name" value="AP ENDONUCLEASE"/>
    <property type="match status" value="1"/>
</dbReference>
<dbReference type="GO" id="GO:0005634">
    <property type="term" value="C:nucleus"/>
    <property type="evidence" value="ECO:0007669"/>
    <property type="project" value="TreeGrafter"/>
</dbReference>
<dbReference type="GO" id="GO:0008311">
    <property type="term" value="F:double-stranded DNA 3'-5' DNA exonuclease activity"/>
    <property type="evidence" value="ECO:0007669"/>
    <property type="project" value="TreeGrafter"/>
</dbReference>